<keyword evidence="1" id="KW-0813">Transport</keyword>
<reference evidence="6" key="1">
    <citation type="submission" date="2022-04" db="EMBL/GenBank/DDBJ databases">
        <title>Human microbiome associated bacterial genomes.</title>
        <authorList>
            <person name="Sandstrom S."/>
            <person name="Salamzade R."/>
            <person name="Kalan L.R."/>
        </authorList>
    </citation>
    <scope>NUCLEOTIDE SEQUENCE</scope>
    <source>
        <strain evidence="6">P3-SID1762</strain>
    </source>
</reference>
<dbReference type="Gene3D" id="3.40.50.300">
    <property type="entry name" value="P-loop containing nucleotide triphosphate hydrolases"/>
    <property type="match status" value="1"/>
</dbReference>
<accession>A0AAW5Q7N6</accession>
<dbReference type="SMART" id="SM00382">
    <property type="entry name" value="AAA"/>
    <property type="match status" value="1"/>
</dbReference>
<dbReference type="InterPro" id="IPR003593">
    <property type="entry name" value="AAA+_ATPase"/>
</dbReference>
<dbReference type="PROSITE" id="PS00211">
    <property type="entry name" value="ABC_TRANSPORTER_1"/>
    <property type="match status" value="1"/>
</dbReference>
<evidence type="ECO:0000256" key="2">
    <source>
        <dbReference type="ARBA" id="ARBA00022741"/>
    </source>
</evidence>
<dbReference type="GO" id="GO:0016887">
    <property type="term" value="F:ATP hydrolysis activity"/>
    <property type="evidence" value="ECO:0007669"/>
    <property type="project" value="InterPro"/>
</dbReference>
<keyword evidence="2" id="KW-0547">Nucleotide-binding</keyword>
<evidence type="ECO:0000259" key="5">
    <source>
        <dbReference type="PROSITE" id="PS50893"/>
    </source>
</evidence>
<dbReference type="GO" id="GO:0005524">
    <property type="term" value="F:ATP binding"/>
    <property type="evidence" value="ECO:0007669"/>
    <property type="project" value="UniProtKB-KW"/>
</dbReference>
<dbReference type="Proteomes" id="UP001206890">
    <property type="component" value="Unassembled WGS sequence"/>
</dbReference>
<evidence type="ECO:0000313" key="7">
    <source>
        <dbReference type="EMBL" id="MEX6464554.1"/>
    </source>
</evidence>
<feature type="region of interest" description="Disordered" evidence="4">
    <location>
        <begin position="1"/>
        <end position="36"/>
    </location>
</feature>
<feature type="domain" description="ABC transporter" evidence="5">
    <location>
        <begin position="33"/>
        <end position="268"/>
    </location>
</feature>
<reference evidence="9" key="2">
    <citation type="submission" date="2024-07" db="EMBL/GenBank/DDBJ databases">
        <title>Pseudomonas strain that inhibits Aeromonas fish pathogens.</title>
        <authorList>
            <person name="Wildschutte H."/>
        </authorList>
    </citation>
    <scope>NUCLEOTIDE SEQUENCE [LARGE SCALE GENOMIC DNA]</scope>
    <source>
        <strain evidence="9">n60</strain>
    </source>
</reference>
<evidence type="ECO:0000256" key="4">
    <source>
        <dbReference type="SAM" id="MobiDB-lite"/>
    </source>
</evidence>
<evidence type="ECO:0000313" key="8">
    <source>
        <dbReference type="Proteomes" id="UP001206890"/>
    </source>
</evidence>
<keyword evidence="3 6" id="KW-0067">ATP-binding</keyword>
<dbReference type="Proteomes" id="UP001560293">
    <property type="component" value="Unassembled WGS sequence"/>
</dbReference>
<keyword evidence="9" id="KW-1185">Reference proteome</keyword>
<sequence length="305" mass="32815">METDPTGTDPAADPAADPSADHERGAPGPGPVVSLRGVTVSRGGRTLIRDLDLDVRPGEFVAVLGPNGAGKTTLLKVLLGEHRPDAGSVLVDGRPPGDRATHLGYVPQQRAFDPGITLRGRDLVALGIDGTRWGPGRPSRRADKRRIVADSLARLEATTLSDKPLGRMSGGEQQRVRVAQAIAADPCVMLCDEPLLSLDLTGQRTVASVLDHRRREHDTAVVFVTHEINPVLPMVDRIVYLVDGRHRIGTPDEVFTSEVLSELYSSPVEVLRVRGQIIVVGDTQHLCTEPWTTGHHHDHTGDGAH</sequence>
<evidence type="ECO:0000313" key="9">
    <source>
        <dbReference type="Proteomes" id="UP001560293"/>
    </source>
</evidence>
<comment type="caution">
    <text evidence="6">The sequence shown here is derived from an EMBL/GenBank/DDBJ whole genome shotgun (WGS) entry which is preliminary data.</text>
</comment>
<dbReference type="InterPro" id="IPR017871">
    <property type="entry name" value="ABC_transporter-like_CS"/>
</dbReference>
<dbReference type="Pfam" id="PF00005">
    <property type="entry name" value="ABC_tran"/>
    <property type="match status" value="1"/>
</dbReference>
<evidence type="ECO:0000256" key="3">
    <source>
        <dbReference type="ARBA" id="ARBA00022840"/>
    </source>
</evidence>
<reference evidence="7" key="3">
    <citation type="submission" date="2024-07" db="EMBL/GenBank/DDBJ databases">
        <authorList>
            <person name="Wildschutte H."/>
        </authorList>
    </citation>
    <scope>NUCLEOTIDE SEQUENCE</scope>
    <source>
        <strain evidence="7">N60</strain>
    </source>
</reference>
<dbReference type="InterPro" id="IPR027417">
    <property type="entry name" value="P-loop_NTPase"/>
</dbReference>
<feature type="compositionally biased region" description="Low complexity" evidence="4">
    <location>
        <begin position="1"/>
        <end position="18"/>
    </location>
</feature>
<dbReference type="PANTHER" id="PTHR42734">
    <property type="entry name" value="METAL TRANSPORT SYSTEM ATP-BINDING PROTEIN TM_0124-RELATED"/>
    <property type="match status" value="1"/>
</dbReference>
<dbReference type="SUPFAM" id="SSF52540">
    <property type="entry name" value="P-loop containing nucleoside triphosphate hydrolases"/>
    <property type="match status" value="1"/>
</dbReference>
<name>A0AAW5Q7N6_9ACTN</name>
<proteinExistence type="predicted"/>
<dbReference type="EMBL" id="JALXTC010000014">
    <property type="protein sequence ID" value="MCT2117053.1"/>
    <property type="molecule type" value="Genomic_DNA"/>
</dbReference>
<protein>
    <submittedName>
        <fullName evidence="6">Metal ABC transporter ATP-binding protein</fullName>
    </submittedName>
</protein>
<organism evidence="6 8">
    <name type="scientific">Dietzia cinnamea</name>
    <dbReference type="NCBI Taxonomy" id="321318"/>
    <lineage>
        <taxon>Bacteria</taxon>
        <taxon>Bacillati</taxon>
        <taxon>Actinomycetota</taxon>
        <taxon>Actinomycetes</taxon>
        <taxon>Mycobacteriales</taxon>
        <taxon>Dietziaceae</taxon>
        <taxon>Dietzia</taxon>
    </lineage>
</organism>
<gene>
    <name evidence="7" type="ORF">AB6N35_09385</name>
    <name evidence="6" type="ORF">M3D93_04685</name>
</gene>
<dbReference type="PROSITE" id="PS50893">
    <property type="entry name" value="ABC_TRANSPORTER_2"/>
    <property type="match status" value="1"/>
</dbReference>
<dbReference type="InterPro" id="IPR050153">
    <property type="entry name" value="Metal_Ion_Import_ABC"/>
</dbReference>
<dbReference type="InterPro" id="IPR003439">
    <property type="entry name" value="ABC_transporter-like_ATP-bd"/>
</dbReference>
<evidence type="ECO:0000256" key="1">
    <source>
        <dbReference type="ARBA" id="ARBA00022448"/>
    </source>
</evidence>
<evidence type="ECO:0000313" key="6">
    <source>
        <dbReference type="EMBL" id="MCT2117053.1"/>
    </source>
</evidence>
<dbReference type="AlphaFoldDB" id="A0AAW5Q7N6"/>
<dbReference type="EMBL" id="JBFTEZ010000002">
    <property type="protein sequence ID" value="MEX6464554.1"/>
    <property type="molecule type" value="Genomic_DNA"/>
</dbReference>